<protein>
    <submittedName>
        <fullName evidence="3">NuA4 histone acetyltransferase subunit</fullName>
    </submittedName>
</protein>
<evidence type="ECO:0000256" key="1">
    <source>
        <dbReference type="RuleBase" id="RU000487"/>
    </source>
</evidence>
<sequence length="488" mass="51438">MAAAAGVFGGDEVSAIALDLGCASLRVGWAGEDTPRAILPSVVASSSSSSSSSNDAEGDTSMADVAGAAAEGSKSNSSNKRRKRFVGDQAASIFRPNTGLDAVLDPATALFPATSLSAATEAFTDLAEHALTSILSADPTQHPLILTEPSHNTRDAREALTELVFEQLQAPAYYLANQTILSAFASGKGTALILDIGASHATASPVLDGFVLRKGIHRQPIGGSAVTRALQWSVSQATALPSSARLSPHTAIDIIPSYLIKSKTAVEPGAAPNYLLRQDRLTGSHPSYRAYHDFRTLTDFKEAIAAVIDQTPWNEAAALTRPTRHYEFPTGFSDVFGIERFRSAEILFTPSLWDGHTLPDGTPVLPALPPTGGGANNQPPKPYCSTTQLVLDAINEADVDIRSSLASNIVLVGGASCTPGLVDRLSYELGVGAAGQKTKLHAPGNPIERRYSSWLGASILASLGTFHQLWISRQEYEEHGVSIVARCK</sequence>
<dbReference type="AlphaFoldDB" id="A0AAN6JNG6"/>
<dbReference type="Gene3D" id="3.30.420.40">
    <property type="match status" value="4"/>
</dbReference>
<dbReference type="SMART" id="SM00268">
    <property type="entry name" value="ACTIN"/>
    <property type="match status" value="1"/>
</dbReference>
<proteinExistence type="inferred from homology"/>
<dbReference type="Gene3D" id="3.90.640.10">
    <property type="entry name" value="Actin, Chain A, domain 4"/>
    <property type="match status" value="2"/>
</dbReference>
<dbReference type="InterPro" id="IPR043129">
    <property type="entry name" value="ATPase_NBD"/>
</dbReference>
<dbReference type="PROSITE" id="PS00432">
    <property type="entry name" value="ACTINS_2"/>
    <property type="match status" value="1"/>
</dbReference>
<evidence type="ECO:0000313" key="3">
    <source>
        <dbReference type="EMBL" id="KAK0540601.1"/>
    </source>
</evidence>
<dbReference type="InterPro" id="IPR004001">
    <property type="entry name" value="Actin_CS"/>
</dbReference>
<dbReference type="FunFam" id="3.30.420.40:FF:000058">
    <property type="entry name" value="Putative actin-related protein 5"/>
    <property type="match status" value="1"/>
</dbReference>
<dbReference type="EMBL" id="JAPDMQ010000010">
    <property type="protein sequence ID" value="KAK0540601.1"/>
    <property type="molecule type" value="Genomic_DNA"/>
</dbReference>
<keyword evidence="4" id="KW-1185">Reference proteome</keyword>
<evidence type="ECO:0000313" key="4">
    <source>
        <dbReference type="Proteomes" id="UP001176521"/>
    </source>
</evidence>
<name>A0AAN6JNG6_9BASI</name>
<dbReference type="CDD" id="cd13395">
    <property type="entry name" value="ASKHA_NBD_Arp4_ACTL6-like"/>
    <property type="match status" value="1"/>
</dbReference>
<dbReference type="Proteomes" id="UP001176521">
    <property type="component" value="Unassembled WGS sequence"/>
</dbReference>
<accession>A0AAN6JNG6</accession>
<feature type="region of interest" description="Disordered" evidence="2">
    <location>
        <begin position="42"/>
        <end position="62"/>
    </location>
</feature>
<dbReference type="SUPFAM" id="SSF53067">
    <property type="entry name" value="Actin-like ATPase domain"/>
    <property type="match status" value="2"/>
</dbReference>
<dbReference type="Pfam" id="PF00022">
    <property type="entry name" value="Actin"/>
    <property type="match status" value="1"/>
</dbReference>
<gene>
    <name evidence="3" type="primary">ARP4</name>
    <name evidence="3" type="ORF">OC842_000373</name>
</gene>
<comment type="caution">
    <text evidence="3">The sequence shown here is derived from an EMBL/GenBank/DDBJ whole genome shotgun (WGS) entry which is preliminary data.</text>
</comment>
<evidence type="ECO:0000256" key="2">
    <source>
        <dbReference type="SAM" id="MobiDB-lite"/>
    </source>
</evidence>
<dbReference type="PANTHER" id="PTHR11937">
    <property type="entry name" value="ACTIN"/>
    <property type="match status" value="1"/>
</dbReference>
<reference evidence="3" key="1">
    <citation type="journal article" date="2023" name="PhytoFront">
        <title>Draft Genome Resources of Seven Strains of Tilletia horrida, Causal Agent of Kernel Smut of Rice.</title>
        <authorList>
            <person name="Khanal S."/>
            <person name="Antony Babu S."/>
            <person name="Zhou X.G."/>
        </authorList>
    </citation>
    <scope>NUCLEOTIDE SEQUENCE</scope>
    <source>
        <strain evidence="3">TX3</strain>
    </source>
</reference>
<dbReference type="InterPro" id="IPR004000">
    <property type="entry name" value="Actin"/>
</dbReference>
<comment type="similarity">
    <text evidence="1">Belongs to the actin family.</text>
</comment>
<organism evidence="3 4">
    <name type="scientific">Tilletia horrida</name>
    <dbReference type="NCBI Taxonomy" id="155126"/>
    <lineage>
        <taxon>Eukaryota</taxon>
        <taxon>Fungi</taxon>
        <taxon>Dikarya</taxon>
        <taxon>Basidiomycota</taxon>
        <taxon>Ustilaginomycotina</taxon>
        <taxon>Exobasidiomycetes</taxon>
        <taxon>Tilletiales</taxon>
        <taxon>Tilletiaceae</taxon>
        <taxon>Tilletia</taxon>
    </lineage>
</organism>